<gene>
    <name evidence="4" type="primary">LOC115634495</name>
    <name evidence="3" type="synonym">LOC115620172</name>
</gene>
<dbReference type="Proteomes" id="UP000504634">
    <property type="component" value="Unplaced"/>
</dbReference>
<accession>A0A6J2ULJ9</accession>
<evidence type="ECO:0000313" key="3">
    <source>
        <dbReference type="RefSeq" id="XP_030369160.1"/>
    </source>
</evidence>
<keyword evidence="2" id="KW-1185">Reference proteome</keyword>
<dbReference type="RefSeq" id="XP_030388112.1">
    <property type="nucleotide sequence ID" value="XM_030532252.1"/>
</dbReference>
<keyword evidence="1" id="KW-0472">Membrane</keyword>
<name>A0A6J2ULJ9_DROLE</name>
<dbReference type="RefSeq" id="XP_030369160.1">
    <property type="nucleotide sequence ID" value="XM_030513300.1"/>
</dbReference>
<reference evidence="3 4" key="1">
    <citation type="submission" date="2025-04" db="UniProtKB">
        <authorList>
            <consortium name="RefSeq"/>
        </authorList>
    </citation>
    <scope>IDENTIFICATION</scope>
    <source>
        <strain evidence="3 4">11010-0011.00</strain>
        <tissue evidence="3 4">Whole body</tissue>
    </source>
</reference>
<organism evidence="2 4">
    <name type="scientific">Drosophila lebanonensis</name>
    <name type="common">Fruit fly</name>
    <name type="synonym">Scaptodrosophila lebanonensis</name>
    <dbReference type="NCBI Taxonomy" id="7225"/>
    <lineage>
        <taxon>Eukaryota</taxon>
        <taxon>Metazoa</taxon>
        <taxon>Ecdysozoa</taxon>
        <taxon>Arthropoda</taxon>
        <taxon>Hexapoda</taxon>
        <taxon>Insecta</taxon>
        <taxon>Pterygota</taxon>
        <taxon>Neoptera</taxon>
        <taxon>Endopterygota</taxon>
        <taxon>Diptera</taxon>
        <taxon>Brachycera</taxon>
        <taxon>Muscomorpha</taxon>
        <taxon>Ephydroidea</taxon>
        <taxon>Drosophilidae</taxon>
        <taxon>Scaptodrosophila</taxon>
    </lineage>
</organism>
<evidence type="ECO:0000313" key="4">
    <source>
        <dbReference type="RefSeq" id="XP_030388112.1"/>
    </source>
</evidence>
<dbReference type="GeneID" id="115634495"/>
<keyword evidence="1" id="KW-0812">Transmembrane</keyword>
<proteinExistence type="predicted"/>
<keyword evidence="1" id="KW-1133">Transmembrane helix</keyword>
<evidence type="ECO:0000256" key="1">
    <source>
        <dbReference type="SAM" id="Phobius"/>
    </source>
</evidence>
<evidence type="ECO:0000313" key="2">
    <source>
        <dbReference type="Proteomes" id="UP000504634"/>
    </source>
</evidence>
<sequence>MNVLFAISVVHLAFSILLLIAACAMFYGLMVIWIAHMLINWYAGVLFTLYMWRDPIKQNYNFIPIEALITILIFTMAAVSQIAAVINGNREHESKPTRPNETTAA</sequence>
<feature type="transmembrane region" description="Helical" evidence="1">
    <location>
        <begin position="64"/>
        <end position="86"/>
    </location>
</feature>
<feature type="transmembrane region" description="Helical" evidence="1">
    <location>
        <begin position="33"/>
        <end position="52"/>
    </location>
</feature>
<dbReference type="AlphaFoldDB" id="A0A6J2ULJ9"/>
<protein>
    <submittedName>
        <fullName evidence="3">Uncharacterized protein LOC115620172 isoform X1</fullName>
    </submittedName>
    <submittedName>
        <fullName evidence="4">Uncharacterized protein LOC115634495 isoform X1</fullName>
    </submittedName>
</protein>